<keyword evidence="5" id="KW-1185">Reference proteome</keyword>
<proteinExistence type="predicted"/>
<sequence>MAERTQPRRRGYRRNYQACEACKKQKGRCDLGSPDNPQPPCTRCRRARKECVFGPSRFTSRGNNANSSTSPTADPSGTSDAAPSIIPSLSSRMRENTERAWTAAGVPFSARSNAFPPYFPQTSSNSESTNQEGVTSQASNRDEGNIRDHLMSATVSNPTEAMRLLSQTARLTDPVSTERPYYSTPRDKVPADGDIFCRDMESESESRRRYRPSEFPERMDDNPRGDDQTFSTWMHFRMCKDKVISPNEALFLINYFFEQMNPMSPILSDYYHDPKNHFELLREEPTLACTIIATAARYTRLPGHAAVTRGNLLHNSLLRHVQSCTQRILWGIGEEEMGVGRIVGFIESLMVFVCWHPRALHMLVESSELAPPTDFETESHGKYFFENSIQGIHAHVIIRLNRQSNRMIWMLIGLASTLTHEIGLWEPDTTPNRITTAKEERKLRIKKHLLLNCVEAHFRLGKGATMQQPFGLSFDVQPPNTVIELDETRKFIHRFLDCGIECVQLAHLATTTLYSSPAQTKAMITSKKYISAVTHYDTLLGSWLENAGRIPSLLPNLTIQAEIMFHATRSYIHLIAIQAIMERSLSLSYPDIQPGRVRVFDEQNMAEVMRLPETARDLELIRVIAGLNIEPRQDMIPLLKEVVHIIDVSAIDDLDLGPIYAETLRTLIVKVENARPVRARAGVESTDQADQQQPDPSVTTHARYSSIVSPAPSSNPASTFAAEATSGHTPVAAASSANTTATTSMAPSIMSASPAENGSNTATASSSFAYSGAAAVSGTNSSAEGFAGGDPTSTMDADMLGGAPADWSQWLAFQFDPSFSAFEMGYSFDALYPFAASSTGLE</sequence>
<dbReference type="SMART" id="SM00066">
    <property type="entry name" value="GAL4"/>
    <property type="match status" value="1"/>
</dbReference>
<dbReference type="SUPFAM" id="SSF57701">
    <property type="entry name" value="Zn2/Cys6 DNA-binding domain"/>
    <property type="match status" value="1"/>
</dbReference>
<evidence type="ECO:0000259" key="3">
    <source>
        <dbReference type="PROSITE" id="PS50048"/>
    </source>
</evidence>
<name>A0A1J9S7N9_9PEZI</name>
<reference evidence="4 5" key="1">
    <citation type="submission" date="2016-10" db="EMBL/GenBank/DDBJ databases">
        <title>Proteomics and genomics reveal pathogen-plant mechanisms compatible with a hemibiotrophic lifestyle of Diplodia corticola.</title>
        <authorList>
            <person name="Fernandes I."/>
            <person name="De Jonge R."/>
            <person name="Van De Peer Y."/>
            <person name="Devreese B."/>
            <person name="Alves A."/>
            <person name="Esteves A.C."/>
        </authorList>
    </citation>
    <scope>NUCLEOTIDE SEQUENCE [LARGE SCALE GENOMIC DNA]</scope>
    <source>
        <strain evidence="4 5">CBS 112549</strain>
    </source>
</reference>
<dbReference type="PROSITE" id="PS50048">
    <property type="entry name" value="ZN2_CY6_FUNGAL_2"/>
    <property type="match status" value="1"/>
</dbReference>
<dbReference type="AlphaFoldDB" id="A0A1J9S7N9"/>
<dbReference type="CDD" id="cd12148">
    <property type="entry name" value="fungal_TF_MHR"/>
    <property type="match status" value="1"/>
</dbReference>
<feature type="region of interest" description="Disordered" evidence="2">
    <location>
        <begin position="201"/>
        <end position="224"/>
    </location>
</feature>
<dbReference type="InterPro" id="IPR001138">
    <property type="entry name" value="Zn2Cys6_DnaBD"/>
</dbReference>
<feature type="compositionally biased region" description="Polar residues" evidence="2">
    <location>
        <begin position="120"/>
        <end position="139"/>
    </location>
</feature>
<dbReference type="EMBL" id="MNUE01000014">
    <property type="protein sequence ID" value="OJD35932.1"/>
    <property type="molecule type" value="Genomic_DNA"/>
</dbReference>
<gene>
    <name evidence="4" type="ORF">BKCO1_1400075</name>
</gene>
<feature type="region of interest" description="Disordered" evidence="2">
    <location>
        <begin position="111"/>
        <end position="145"/>
    </location>
</feature>
<dbReference type="PROSITE" id="PS00463">
    <property type="entry name" value="ZN2_CY6_FUNGAL_1"/>
    <property type="match status" value="1"/>
</dbReference>
<dbReference type="GeneID" id="31011413"/>
<evidence type="ECO:0000313" key="4">
    <source>
        <dbReference type="EMBL" id="OJD35932.1"/>
    </source>
</evidence>
<dbReference type="STRING" id="236234.A0A1J9S7N9"/>
<evidence type="ECO:0000256" key="1">
    <source>
        <dbReference type="ARBA" id="ARBA00023242"/>
    </source>
</evidence>
<comment type="caution">
    <text evidence="4">The sequence shown here is derived from an EMBL/GenBank/DDBJ whole genome shotgun (WGS) entry which is preliminary data.</text>
</comment>
<dbReference type="CDD" id="cd00067">
    <property type="entry name" value="GAL4"/>
    <property type="match status" value="1"/>
</dbReference>
<dbReference type="GO" id="GO:0005634">
    <property type="term" value="C:nucleus"/>
    <property type="evidence" value="ECO:0007669"/>
    <property type="project" value="TreeGrafter"/>
</dbReference>
<accession>A0A1J9S7N9</accession>
<dbReference type="OrthoDB" id="2262349at2759"/>
<feature type="compositionally biased region" description="Polar residues" evidence="2">
    <location>
        <begin position="685"/>
        <end position="718"/>
    </location>
</feature>
<dbReference type="InterPro" id="IPR052780">
    <property type="entry name" value="AAA_Catabolism_Regulators"/>
</dbReference>
<feature type="region of interest" description="Disordered" evidence="2">
    <location>
        <begin position="26"/>
        <end position="98"/>
    </location>
</feature>
<dbReference type="PANTHER" id="PTHR31644:SF2">
    <property type="entry name" value="TRANSCRIPTIONAL ACTIVATOR ARO80-RELATED"/>
    <property type="match status" value="1"/>
</dbReference>
<protein>
    <submittedName>
        <fullName evidence="4">C6 transcription factor</fullName>
    </submittedName>
</protein>
<dbReference type="GO" id="GO:0008270">
    <property type="term" value="F:zinc ion binding"/>
    <property type="evidence" value="ECO:0007669"/>
    <property type="project" value="InterPro"/>
</dbReference>
<dbReference type="GO" id="GO:0045944">
    <property type="term" value="P:positive regulation of transcription by RNA polymerase II"/>
    <property type="evidence" value="ECO:0007669"/>
    <property type="project" value="TreeGrafter"/>
</dbReference>
<feature type="compositionally biased region" description="Polar residues" evidence="2">
    <location>
        <begin position="57"/>
        <end position="91"/>
    </location>
</feature>
<dbReference type="GO" id="GO:0009074">
    <property type="term" value="P:aromatic amino acid family catabolic process"/>
    <property type="evidence" value="ECO:0007669"/>
    <property type="project" value="TreeGrafter"/>
</dbReference>
<dbReference type="PANTHER" id="PTHR31644">
    <property type="entry name" value="TRANSCRIPTIONAL ACTIVATOR ARO80-RELATED"/>
    <property type="match status" value="1"/>
</dbReference>
<evidence type="ECO:0000256" key="2">
    <source>
        <dbReference type="SAM" id="MobiDB-lite"/>
    </source>
</evidence>
<dbReference type="RefSeq" id="XP_020132192.1">
    <property type="nucleotide sequence ID" value="XM_020271154.1"/>
</dbReference>
<keyword evidence="1" id="KW-0539">Nucleus</keyword>
<organism evidence="4 5">
    <name type="scientific">Diplodia corticola</name>
    <dbReference type="NCBI Taxonomy" id="236234"/>
    <lineage>
        <taxon>Eukaryota</taxon>
        <taxon>Fungi</taxon>
        <taxon>Dikarya</taxon>
        <taxon>Ascomycota</taxon>
        <taxon>Pezizomycotina</taxon>
        <taxon>Dothideomycetes</taxon>
        <taxon>Dothideomycetes incertae sedis</taxon>
        <taxon>Botryosphaeriales</taxon>
        <taxon>Botryosphaeriaceae</taxon>
        <taxon>Diplodia</taxon>
    </lineage>
</organism>
<dbReference type="Pfam" id="PF00172">
    <property type="entry name" value="Zn_clus"/>
    <property type="match status" value="1"/>
</dbReference>
<dbReference type="Proteomes" id="UP000183809">
    <property type="component" value="Unassembled WGS sequence"/>
</dbReference>
<feature type="region of interest" description="Disordered" evidence="2">
    <location>
        <begin position="680"/>
        <end position="724"/>
    </location>
</feature>
<dbReference type="Gene3D" id="4.10.240.10">
    <property type="entry name" value="Zn(2)-C6 fungal-type DNA-binding domain"/>
    <property type="match status" value="1"/>
</dbReference>
<dbReference type="InterPro" id="IPR036864">
    <property type="entry name" value="Zn2-C6_fun-type_DNA-bd_sf"/>
</dbReference>
<feature type="domain" description="Zn(2)-C6 fungal-type" evidence="3">
    <location>
        <begin position="18"/>
        <end position="53"/>
    </location>
</feature>
<evidence type="ECO:0000313" key="5">
    <source>
        <dbReference type="Proteomes" id="UP000183809"/>
    </source>
</evidence>
<dbReference type="GO" id="GO:0000981">
    <property type="term" value="F:DNA-binding transcription factor activity, RNA polymerase II-specific"/>
    <property type="evidence" value="ECO:0007669"/>
    <property type="project" value="InterPro"/>
</dbReference>